<dbReference type="RefSeq" id="WP_160644713.1">
    <property type="nucleotide sequence ID" value="NZ_SIJB01000009.1"/>
</dbReference>
<evidence type="ECO:0000259" key="4">
    <source>
        <dbReference type="SMART" id="SM00797"/>
    </source>
</evidence>
<keyword evidence="6" id="KW-1185">Reference proteome</keyword>
<dbReference type="NCBIfam" id="TIGR00724">
    <property type="entry name" value="urea_amlyse_rel"/>
    <property type="match status" value="1"/>
</dbReference>
<evidence type="ECO:0000256" key="1">
    <source>
        <dbReference type="ARBA" id="ARBA00022741"/>
    </source>
</evidence>
<dbReference type="InterPro" id="IPR029000">
    <property type="entry name" value="Cyclophilin-like_dom_sf"/>
</dbReference>
<dbReference type="GO" id="GO:0005524">
    <property type="term" value="F:ATP binding"/>
    <property type="evidence" value="ECO:0007669"/>
    <property type="project" value="UniProtKB-KW"/>
</dbReference>
<protein>
    <submittedName>
        <fullName evidence="5">Biotin-dependent carboxyltransferase family protein</fullName>
    </submittedName>
</protein>
<keyword evidence="5" id="KW-0808">Transferase</keyword>
<evidence type="ECO:0000313" key="5">
    <source>
        <dbReference type="EMBL" id="NBI28090.1"/>
    </source>
</evidence>
<reference evidence="5 6" key="1">
    <citation type="submission" date="2019-01" db="EMBL/GenBank/DDBJ databases">
        <title>Chengkuizengella sp. nov., isolated from deep-sea sediment of East Pacific Ocean.</title>
        <authorList>
            <person name="Yang J."/>
            <person name="Lai Q."/>
            <person name="Shao Z."/>
        </authorList>
    </citation>
    <scope>NUCLEOTIDE SEQUENCE [LARGE SCALE GENOMIC DNA]</scope>
    <source>
        <strain evidence="5 6">YPA3-1-1</strain>
    </source>
</reference>
<dbReference type="InterPro" id="IPR052708">
    <property type="entry name" value="PxpC"/>
</dbReference>
<dbReference type="Proteomes" id="UP000448943">
    <property type="component" value="Unassembled WGS sequence"/>
</dbReference>
<name>A0A6N9Q1K8_9BACL</name>
<dbReference type="OrthoDB" id="9782422at2"/>
<dbReference type="GO" id="GO:0016740">
    <property type="term" value="F:transferase activity"/>
    <property type="evidence" value="ECO:0007669"/>
    <property type="project" value="UniProtKB-KW"/>
</dbReference>
<keyword evidence="3" id="KW-0067">ATP-binding</keyword>
<evidence type="ECO:0000256" key="2">
    <source>
        <dbReference type="ARBA" id="ARBA00022801"/>
    </source>
</evidence>
<sequence length="337" mass="37369">MTLKILKPGMLTTIQDLGRVGYQKYGVVASGVMDSYAARLANLLIGNDENAAVMDMTMIGPSIEFQEDTLISICGGDLAAVIDDERVPLWRPLIIKSGSRLRFGNAKSGCRAYLSVVGGISVSEVMESSSTDLRAAIGGYKGRKIKSGDEISIHQPDPIRGTRIKSLLQNITTKSFIPLPWYVSENSLPAYQSRVVIRVMKGREFELFQDESITSLLSNTFTIHPQSDRMAYRLNGSQIQLKSELNMISETVTMGTIQVPPDGFLRILLADRQTTGGYPRIAQVATVDLPLIAQLKPGDSLIFQEITLEEAETLYLQQEKDIHILKQMISERWKRGE</sequence>
<gene>
    <name evidence="5" type="ORF">ERL59_03835</name>
</gene>
<feature type="domain" description="Carboxyltransferase" evidence="4">
    <location>
        <begin position="24"/>
        <end position="321"/>
    </location>
</feature>
<evidence type="ECO:0000256" key="3">
    <source>
        <dbReference type="ARBA" id="ARBA00022840"/>
    </source>
</evidence>
<dbReference type="SMART" id="SM00797">
    <property type="entry name" value="AHS2"/>
    <property type="match status" value="1"/>
</dbReference>
<dbReference type="SUPFAM" id="SSF50891">
    <property type="entry name" value="Cyclophilin-like"/>
    <property type="match status" value="1"/>
</dbReference>
<evidence type="ECO:0000313" key="6">
    <source>
        <dbReference type="Proteomes" id="UP000448943"/>
    </source>
</evidence>
<dbReference type="EMBL" id="SIJB01000009">
    <property type="protein sequence ID" value="NBI28090.1"/>
    <property type="molecule type" value="Genomic_DNA"/>
</dbReference>
<organism evidence="5 6">
    <name type="scientific">Chengkuizengella marina</name>
    <dbReference type="NCBI Taxonomy" id="2507566"/>
    <lineage>
        <taxon>Bacteria</taxon>
        <taxon>Bacillati</taxon>
        <taxon>Bacillota</taxon>
        <taxon>Bacilli</taxon>
        <taxon>Bacillales</taxon>
        <taxon>Paenibacillaceae</taxon>
        <taxon>Chengkuizengella</taxon>
    </lineage>
</organism>
<dbReference type="AlphaFoldDB" id="A0A6N9Q1K8"/>
<dbReference type="PANTHER" id="PTHR43309">
    <property type="entry name" value="5-OXOPROLINASE SUBUNIT C"/>
    <property type="match status" value="1"/>
</dbReference>
<dbReference type="Gene3D" id="2.40.100.10">
    <property type="entry name" value="Cyclophilin-like"/>
    <property type="match status" value="1"/>
</dbReference>
<accession>A0A6N9Q1K8</accession>
<proteinExistence type="predicted"/>
<comment type="caution">
    <text evidence="5">The sequence shown here is derived from an EMBL/GenBank/DDBJ whole genome shotgun (WGS) entry which is preliminary data.</text>
</comment>
<keyword evidence="1" id="KW-0547">Nucleotide-binding</keyword>
<dbReference type="PANTHER" id="PTHR43309:SF5">
    <property type="entry name" value="5-OXOPROLINASE SUBUNIT C"/>
    <property type="match status" value="1"/>
</dbReference>
<dbReference type="GO" id="GO:0016787">
    <property type="term" value="F:hydrolase activity"/>
    <property type="evidence" value="ECO:0007669"/>
    <property type="project" value="UniProtKB-KW"/>
</dbReference>
<keyword evidence="2" id="KW-0378">Hydrolase</keyword>
<dbReference type="InterPro" id="IPR003778">
    <property type="entry name" value="CT_A_B"/>
</dbReference>
<dbReference type="Pfam" id="PF02626">
    <property type="entry name" value="CT_A_B"/>
    <property type="match status" value="1"/>
</dbReference>